<dbReference type="Proteomes" id="UP001597307">
    <property type="component" value="Unassembled WGS sequence"/>
</dbReference>
<keyword evidence="2" id="KW-0285">Flavoprotein</keyword>
<keyword evidence="3" id="KW-0288">FMN</keyword>
<feature type="domain" description="NADH:flavin oxidoreductase/NADH oxidase N-terminal" evidence="6">
    <location>
        <begin position="3"/>
        <end position="336"/>
    </location>
</feature>
<evidence type="ECO:0000256" key="3">
    <source>
        <dbReference type="ARBA" id="ARBA00022643"/>
    </source>
</evidence>
<organism evidence="7 8">
    <name type="scientific">Arthrobacter flavus</name>
    <dbReference type="NCBI Taxonomy" id="95172"/>
    <lineage>
        <taxon>Bacteria</taxon>
        <taxon>Bacillati</taxon>
        <taxon>Actinomycetota</taxon>
        <taxon>Actinomycetes</taxon>
        <taxon>Micrococcales</taxon>
        <taxon>Micrococcaceae</taxon>
        <taxon>Arthrobacter</taxon>
    </lineage>
</organism>
<dbReference type="RefSeq" id="WP_343878214.1">
    <property type="nucleotide sequence ID" value="NZ_BAAAIJ010000013.1"/>
</dbReference>
<dbReference type="PANTHER" id="PTHR43303">
    <property type="entry name" value="NADPH DEHYDROGENASE C23G7.10C-RELATED"/>
    <property type="match status" value="1"/>
</dbReference>
<evidence type="ECO:0000313" key="8">
    <source>
        <dbReference type="Proteomes" id="UP001597307"/>
    </source>
</evidence>
<sequence length="352" mass="37371">MNTPLTLRGVTIPNRVWMSPMCQYSAKADGVPTDWHLVHYGSRAVGGCGLVMVESTAIGPDHRTTAADLGLWSEDQMAAHSRLAGIIRSSGAIPAVQLQCAGRKSSHQVPWQGGGQNSPVPPEDGGWTPWAPSAVPFGALTVPREMTVTDIDVVVEAFAESARLADRAGYDVVEIHAAHGYLLHQFLSPLANQRSDDYGGSLKNRMRLALQVAKAVREAFPEDKPVFVRMTATDWADGGISFEEATVFASELANLGIDLLDVSSGALIPTAPPPQRTGLNVDYAVQLAAASGLPVAPVGQIADAVAVEAALDGGVEAVLVGRALLRDPYFKLRVDAGDLKGRWPSQYHRALA</sequence>
<protein>
    <submittedName>
        <fullName evidence="7">NADH:flavin oxidoreductase/NADH oxidase</fullName>
    </submittedName>
</protein>
<evidence type="ECO:0000256" key="1">
    <source>
        <dbReference type="ARBA" id="ARBA00001917"/>
    </source>
</evidence>
<evidence type="ECO:0000259" key="6">
    <source>
        <dbReference type="Pfam" id="PF00724"/>
    </source>
</evidence>
<dbReference type="InterPro" id="IPR044152">
    <property type="entry name" value="YqjM-like"/>
</dbReference>
<dbReference type="CDD" id="cd02932">
    <property type="entry name" value="OYE_YqiM_FMN"/>
    <property type="match status" value="1"/>
</dbReference>
<evidence type="ECO:0000313" key="7">
    <source>
        <dbReference type="EMBL" id="MFD1846757.1"/>
    </source>
</evidence>
<evidence type="ECO:0000256" key="2">
    <source>
        <dbReference type="ARBA" id="ARBA00022630"/>
    </source>
</evidence>
<dbReference type="SUPFAM" id="SSF51395">
    <property type="entry name" value="FMN-linked oxidoreductases"/>
    <property type="match status" value="1"/>
</dbReference>
<dbReference type="EMBL" id="JBHUGA010000030">
    <property type="protein sequence ID" value="MFD1846757.1"/>
    <property type="molecule type" value="Genomic_DNA"/>
</dbReference>
<evidence type="ECO:0000256" key="4">
    <source>
        <dbReference type="ARBA" id="ARBA00022857"/>
    </source>
</evidence>
<keyword evidence="5" id="KW-0560">Oxidoreductase</keyword>
<keyword evidence="4" id="KW-0521">NADP</keyword>
<comment type="caution">
    <text evidence="7">The sequence shown here is derived from an EMBL/GenBank/DDBJ whole genome shotgun (WGS) entry which is preliminary data.</text>
</comment>
<evidence type="ECO:0000256" key="5">
    <source>
        <dbReference type="ARBA" id="ARBA00023002"/>
    </source>
</evidence>
<accession>A0ABW4Q7V1</accession>
<dbReference type="PANTHER" id="PTHR43303:SF4">
    <property type="entry name" value="NADPH DEHYDROGENASE C23G7.10C-RELATED"/>
    <property type="match status" value="1"/>
</dbReference>
<dbReference type="InterPro" id="IPR001155">
    <property type="entry name" value="OxRdtase_FMN_N"/>
</dbReference>
<dbReference type="Pfam" id="PF00724">
    <property type="entry name" value="Oxidored_FMN"/>
    <property type="match status" value="1"/>
</dbReference>
<proteinExistence type="predicted"/>
<reference evidence="8" key="1">
    <citation type="journal article" date="2019" name="Int. J. Syst. Evol. Microbiol.">
        <title>The Global Catalogue of Microorganisms (GCM) 10K type strain sequencing project: providing services to taxonomists for standard genome sequencing and annotation.</title>
        <authorList>
            <consortium name="The Broad Institute Genomics Platform"/>
            <consortium name="The Broad Institute Genome Sequencing Center for Infectious Disease"/>
            <person name="Wu L."/>
            <person name="Ma J."/>
        </authorList>
    </citation>
    <scope>NUCLEOTIDE SEQUENCE [LARGE SCALE GENOMIC DNA]</scope>
    <source>
        <strain evidence="8">JCM 11496</strain>
    </source>
</reference>
<keyword evidence="8" id="KW-1185">Reference proteome</keyword>
<dbReference type="InterPro" id="IPR013785">
    <property type="entry name" value="Aldolase_TIM"/>
</dbReference>
<name>A0ABW4Q7V1_9MICC</name>
<comment type="cofactor">
    <cofactor evidence="1">
        <name>FMN</name>
        <dbReference type="ChEBI" id="CHEBI:58210"/>
    </cofactor>
</comment>
<gene>
    <name evidence="7" type="ORF">ACFSFX_09125</name>
</gene>
<dbReference type="Gene3D" id="3.20.20.70">
    <property type="entry name" value="Aldolase class I"/>
    <property type="match status" value="1"/>
</dbReference>